<keyword evidence="8" id="KW-1185">Reference proteome</keyword>
<comment type="caution">
    <text evidence="7">The sequence shown here is derived from an EMBL/GenBank/DDBJ whole genome shotgun (WGS) entry which is preliminary data.</text>
</comment>
<dbReference type="GO" id="GO:0055056">
    <property type="term" value="F:D-glucose transmembrane transporter activity"/>
    <property type="evidence" value="ECO:0007669"/>
    <property type="project" value="TreeGrafter"/>
</dbReference>
<evidence type="ECO:0000313" key="7">
    <source>
        <dbReference type="EMBL" id="CAD7666691.1"/>
    </source>
</evidence>
<sequence>MGTQKVTVSLIFAISIATIGSFSFQFGYNTGVINAPETIIKDFLNYTLEEKSENLPTEVLLTSLWSLSVAIFSVGGMIGSFSVGLCQPLWQISPTALRGAFGTLNQLGIVIGILVAQIFGLKVIMGTEELWPCSWASPSFQLSCKDVSQDIQEMKDESARMAQEKQVTVLELFRSRSYRQPIIISIMLQLSQQLSGINAMRLYNSFDQGEIGNIFMILASGLCLRLRSGSSSGIEARIGLHVRSLLLPLSMSLPLPLCHDLRVLGWSPMSLLGSLLSEGPASPSPSYDKNLIEISFFVFLMFRVPSCSTFLELVHGEYQNQEIHNLGRFITVMKFRPLTWQTSHPYILADR</sequence>
<dbReference type="AlphaFoldDB" id="A0A811XVP0"/>
<dbReference type="PANTHER" id="PTHR23503">
    <property type="entry name" value="SOLUTE CARRIER FAMILY 2"/>
    <property type="match status" value="1"/>
</dbReference>
<evidence type="ECO:0000256" key="4">
    <source>
        <dbReference type="ARBA" id="ARBA00022989"/>
    </source>
</evidence>
<dbReference type="GO" id="GO:0046323">
    <property type="term" value="P:D-glucose import"/>
    <property type="evidence" value="ECO:0007669"/>
    <property type="project" value="TreeGrafter"/>
</dbReference>
<keyword evidence="4 6" id="KW-1133">Transmembrane helix</keyword>
<dbReference type="GO" id="GO:0005886">
    <property type="term" value="C:plasma membrane"/>
    <property type="evidence" value="ECO:0007669"/>
    <property type="project" value="TreeGrafter"/>
</dbReference>
<name>A0A811XVP0_NYCPR</name>
<dbReference type="PANTHER" id="PTHR23503:SF99">
    <property type="entry name" value="SOLUTE CARRIER FAMILY 2, FACILITATED GLUCOSE TRANSPORTER MEMBER 3"/>
    <property type="match status" value="1"/>
</dbReference>
<keyword evidence="5 6" id="KW-0472">Membrane</keyword>
<keyword evidence="2" id="KW-0813">Transport</keyword>
<evidence type="ECO:0000256" key="6">
    <source>
        <dbReference type="SAM" id="Phobius"/>
    </source>
</evidence>
<protein>
    <submittedName>
        <fullName evidence="7">(raccoon dog) hypothetical protein</fullName>
    </submittedName>
</protein>
<evidence type="ECO:0000313" key="8">
    <source>
        <dbReference type="Proteomes" id="UP000645828"/>
    </source>
</evidence>
<dbReference type="GO" id="GO:0012505">
    <property type="term" value="C:endomembrane system"/>
    <property type="evidence" value="ECO:0007669"/>
    <property type="project" value="UniProtKB-SubCell"/>
</dbReference>
<accession>A0A811XVP0</accession>
<dbReference type="GO" id="GO:0070837">
    <property type="term" value="P:dehydroascorbic acid transport"/>
    <property type="evidence" value="ECO:0007669"/>
    <property type="project" value="TreeGrafter"/>
</dbReference>
<feature type="transmembrane region" description="Helical" evidence="6">
    <location>
        <begin position="7"/>
        <end position="28"/>
    </location>
</feature>
<evidence type="ECO:0000256" key="3">
    <source>
        <dbReference type="ARBA" id="ARBA00022692"/>
    </source>
</evidence>
<dbReference type="InterPro" id="IPR045263">
    <property type="entry name" value="GLUT"/>
</dbReference>
<feature type="transmembrane region" description="Helical" evidence="6">
    <location>
        <begin position="64"/>
        <end position="86"/>
    </location>
</feature>
<dbReference type="InterPro" id="IPR036259">
    <property type="entry name" value="MFS_trans_sf"/>
</dbReference>
<keyword evidence="3 6" id="KW-0812">Transmembrane</keyword>
<evidence type="ECO:0000256" key="2">
    <source>
        <dbReference type="ARBA" id="ARBA00022597"/>
    </source>
</evidence>
<evidence type="ECO:0000256" key="5">
    <source>
        <dbReference type="ARBA" id="ARBA00023136"/>
    </source>
</evidence>
<comment type="subcellular location">
    <subcellularLocation>
        <location evidence="1">Endomembrane system</location>
        <topology evidence="1">Multi-pass membrane protein</topology>
    </subcellularLocation>
</comment>
<reference evidence="7" key="1">
    <citation type="submission" date="2020-12" db="EMBL/GenBank/DDBJ databases">
        <authorList>
            <consortium name="Molecular Ecology Group"/>
        </authorList>
    </citation>
    <scope>NUCLEOTIDE SEQUENCE</scope>
    <source>
        <strain evidence="7">TBG_1078</strain>
    </source>
</reference>
<dbReference type="Gene3D" id="1.20.1250.20">
    <property type="entry name" value="MFS general substrate transporter like domains"/>
    <property type="match status" value="3"/>
</dbReference>
<dbReference type="EMBL" id="CAJHUB010000629">
    <property type="protein sequence ID" value="CAD7666691.1"/>
    <property type="molecule type" value="Genomic_DNA"/>
</dbReference>
<keyword evidence="2" id="KW-0762">Sugar transport</keyword>
<proteinExistence type="predicted"/>
<evidence type="ECO:0000256" key="1">
    <source>
        <dbReference type="ARBA" id="ARBA00004127"/>
    </source>
</evidence>
<feature type="transmembrane region" description="Helical" evidence="6">
    <location>
        <begin position="107"/>
        <end position="125"/>
    </location>
</feature>
<dbReference type="InterPro" id="IPR005828">
    <property type="entry name" value="MFS_sugar_transport-like"/>
</dbReference>
<organism evidence="7 8">
    <name type="scientific">Nyctereutes procyonoides</name>
    <name type="common">Raccoon dog</name>
    <name type="synonym">Canis procyonoides</name>
    <dbReference type="NCBI Taxonomy" id="34880"/>
    <lineage>
        <taxon>Eukaryota</taxon>
        <taxon>Metazoa</taxon>
        <taxon>Chordata</taxon>
        <taxon>Craniata</taxon>
        <taxon>Vertebrata</taxon>
        <taxon>Euteleostomi</taxon>
        <taxon>Mammalia</taxon>
        <taxon>Eutheria</taxon>
        <taxon>Laurasiatheria</taxon>
        <taxon>Carnivora</taxon>
        <taxon>Caniformia</taxon>
        <taxon>Canidae</taxon>
        <taxon>Nyctereutes</taxon>
    </lineage>
</organism>
<gene>
    <name evidence="7" type="ORF">NYPRO_LOCUS230</name>
</gene>
<dbReference type="Pfam" id="PF00083">
    <property type="entry name" value="Sugar_tr"/>
    <property type="match status" value="3"/>
</dbReference>
<dbReference type="Proteomes" id="UP000645828">
    <property type="component" value="Unassembled WGS sequence"/>
</dbReference>